<accession>A0A0V8JCA8</accession>
<dbReference type="EMBL" id="LNQN01000001">
    <property type="protein sequence ID" value="KSU84670.1"/>
    <property type="molecule type" value="Genomic_DNA"/>
</dbReference>
<dbReference type="PRINTS" id="PR00069">
    <property type="entry name" value="ALDKETRDTASE"/>
</dbReference>
<dbReference type="InterPro" id="IPR036812">
    <property type="entry name" value="NAD(P)_OxRdtase_dom_sf"/>
</dbReference>
<dbReference type="GO" id="GO:0016491">
    <property type="term" value="F:oxidoreductase activity"/>
    <property type="evidence" value="ECO:0007669"/>
    <property type="project" value="InterPro"/>
</dbReference>
<dbReference type="InterPro" id="IPR050523">
    <property type="entry name" value="AKR_Detox_Biosynth"/>
</dbReference>
<dbReference type="PANTHER" id="PTHR43364:SF1">
    <property type="entry name" value="OXIDOREDUCTASE YDHF"/>
    <property type="match status" value="1"/>
</dbReference>
<dbReference type="SUPFAM" id="SSF51430">
    <property type="entry name" value="NAD(P)-linked oxidoreductase"/>
    <property type="match status" value="1"/>
</dbReference>
<name>A0A0V8JCA8_9BACL</name>
<evidence type="ECO:0000313" key="2">
    <source>
        <dbReference type="EMBL" id="KSU84670.1"/>
    </source>
</evidence>
<protein>
    <submittedName>
        <fullName evidence="2">Aldo/keto reductase</fullName>
    </submittedName>
</protein>
<dbReference type="InterPro" id="IPR023210">
    <property type="entry name" value="NADP_OxRdtase_dom"/>
</dbReference>
<dbReference type="OrthoDB" id="9773828at2"/>
<proteinExistence type="predicted"/>
<dbReference type="RefSeq" id="WP_061968571.1">
    <property type="nucleotide sequence ID" value="NZ_FMAV01000001.1"/>
</dbReference>
<sequence>MRKMPLEKRGITSSRLALGCMGFGGSWDRSPLSDDEVLKTEKAVDAALSTGITMFDHANIYTMGKAEEAFGRVLQGNPSLREQMVIQSKCGIRFADDIGPGRYDFSRRHILTSVDEILKRLTVDYLDILLLHRPDPLMEPEEVAEAFEKLKSSGKVRHFGVSNMNQSQIELLEAFMDEKLIVNQLEMSLNKVDFADEGVHVNQEAGLSVHFTSGLMEHSMRKDIQVQAWSPLAKGIFSGNSSIELTEAEAQTKDLVAKMAAEKETTLEAIVLGWLMRHPAKIQPVLGTTNVQRIKDSADAVRISEIMTREEWYELYVSSRGVKLP</sequence>
<evidence type="ECO:0000313" key="3">
    <source>
        <dbReference type="Proteomes" id="UP000054099"/>
    </source>
</evidence>
<dbReference type="PANTHER" id="PTHR43364">
    <property type="entry name" value="NADH-SPECIFIC METHYLGLYOXAL REDUCTASE-RELATED"/>
    <property type="match status" value="1"/>
</dbReference>
<reference evidence="2 3" key="1">
    <citation type="journal article" date="2014" name="Antonie Van Leeuwenhoek">
        <title>Fictibacillus enclensis sp. nov., isolated from marine sediment.</title>
        <authorList>
            <person name="Dastager S.G."/>
            <person name="Mawlankar R."/>
            <person name="Srinivasan K."/>
            <person name="Tang S.K."/>
            <person name="Lee J.C."/>
            <person name="Ramana V.V."/>
            <person name="Shouche Y.S."/>
        </authorList>
    </citation>
    <scope>NUCLEOTIDE SEQUENCE [LARGE SCALE GENOMIC DNA]</scope>
    <source>
        <strain evidence="2 3">NIO-1003</strain>
    </source>
</reference>
<dbReference type="Gene3D" id="3.20.20.100">
    <property type="entry name" value="NADP-dependent oxidoreductase domain"/>
    <property type="match status" value="1"/>
</dbReference>
<dbReference type="Proteomes" id="UP000054099">
    <property type="component" value="Unassembled WGS sequence"/>
</dbReference>
<dbReference type="Pfam" id="PF00248">
    <property type="entry name" value="Aldo_ket_red"/>
    <property type="match status" value="1"/>
</dbReference>
<dbReference type="AlphaFoldDB" id="A0A0V8JCA8"/>
<feature type="domain" description="NADP-dependent oxidoreductase" evidence="1">
    <location>
        <begin position="15"/>
        <end position="303"/>
    </location>
</feature>
<comment type="caution">
    <text evidence="2">The sequence shown here is derived from an EMBL/GenBank/DDBJ whole genome shotgun (WGS) entry which is preliminary data.</text>
</comment>
<dbReference type="InterPro" id="IPR020471">
    <property type="entry name" value="AKR"/>
</dbReference>
<evidence type="ECO:0000259" key="1">
    <source>
        <dbReference type="Pfam" id="PF00248"/>
    </source>
</evidence>
<organism evidence="2 3">
    <name type="scientific">Fictibacillus enclensis</name>
    <dbReference type="NCBI Taxonomy" id="1017270"/>
    <lineage>
        <taxon>Bacteria</taxon>
        <taxon>Bacillati</taxon>
        <taxon>Bacillota</taxon>
        <taxon>Bacilli</taxon>
        <taxon>Bacillales</taxon>
        <taxon>Fictibacillaceae</taxon>
        <taxon>Fictibacillus</taxon>
    </lineage>
</organism>
<gene>
    <name evidence="2" type="ORF">AS030_03805</name>
</gene>
<dbReference type="GO" id="GO:0005829">
    <property type="term" value="C:cytosol"/>
    <property type="evidence" value="ECO:0007669"/>
    <property type="project" value="TreeGrafter"/>
</dbReference>
<keyword evidence="3" id="KW-1185">Reference proteome</keyword>
<dbReference type="CDD" id="cd19092">
    <property type="entry name" value="AKR_BsYcsN_EcYdhF-like"/>
    <property type="match status" value="1"/>
</dbReference>